<evidence type="ECO:0000313" key="3">
    <source>
        <dbReference type="EMBL" id="KAL2870396.1"/>
    </source>
</evidence>
<sequence>MADKSDEPSKQTPSPTFSPPTPSPPPSITEEAEITPATESSTALVVQEKVDADAGTPTAEPQHPPTQQVQDYDPSIGAKPYSPFYRHATPSSKLGQLTSHRKCSRSVGMVTSPIDDVEGGGGGRPPPWQRLYDGERTGRESKLWVQEKRYCDCLSRLGKKQRMAVKIAIAVVILGSMVAIALGITAAVGGGVWKGDHQQARLGS</sequence>
<dbReference type="GeneID" id="98143427"/>
<accession>A0ABR4M0T2</accession>
<comment type="caution">
    <text evidence="3">The sequence shown here is derived from an EMBL/GenBank/DDBJ whole genome shotgun (WGS) entry which is preliminary data.</text>
</comment>
<dbReference type="EMBL" id="JBFXLQ010000006">
    <property type="protein sequence ID" value="KAL2870396.1"/>
    <property type="molecule type" value="Genomic_DNA"/>
</dbReference>
<feature type="region of interest" description="Disordered" evidence="1">
    <location>
        <begin position="111"/>
        <end position="132"/>
    </location>
</feature>
<reference evidence="3 4" key="1">
    <citation type="submission" date="2024-07" db="EMBL/GenBank/DDBJ databases">
        <title>Section-level genome sequencing and comparative genomics of Aspergillus sections Usti and Cavernicolus.</title>
        <authorList>
            <consortium name="Lawrence Berkeley National Laboratory"/>
            <person name="Nybo J.L."/>
            <person name="Vesth T.C."/>
            <person name="Theobald S."/>
            <person name="Frisvad J.C."/>
            <person name="Larsen T.O."/>
            <person name="Kjaerboelling I."/>
            <person name="Rothschild-Mancinelli K."/>
            <person name="Lyhne E.K."/>
            <person name="Kogle M.E."/>
            <person name="Barry K."/>
            <person name="Clum A."/>
            <person name="Na H."/>
            <person name="Ledsgaard L."/>
            <person name="Lin J."/>
            <person name="Lipzen A."/>
            <person name="Kuo A."/>
            <person name="Riley R."/>
            <person name="Mondo S."/>
            <person name="Labutti K."/>
            <person name="Haridas S."/>
            <person name="Pangalinan J."/>
            <person name="Salamov A.A."/>
            <person name="Simmons B.A."/>
            <person name="Magnuson J.K."/>
            <person name="Chen J."/>
            <person name="Drula E."/>
            <person name="Henrissat B."/>
            <person name="Wiebenga A."/>
            <person name="Lubbers R.J."/>
            <person name="Gomes A.C."/>
            <person name="Macurrencykelacurrency M.R."/>
            <person name="Stajich J."/>
            <person name="Grigoriev I.V."/>
            <person name="Mortensen U.H."/>
            <person name="De Vries R.P."/>
            <person name="Baker S.E."/>
            <person name="Andersen M.R."/>
        </authorList>
    </citation>
    <scope>NUCLEOTIDE SEQUENCE [LARGE SCALE GENOMIC DNA]</scope>
    <source>
        <strain evidence="3 4">CBS 449.75</strain>
    </source>
</reference>
<name>A0ABR4M0T2_9EURO</name>
<gene>
    <name evidence="3" type="ORF">BJX67DRAFT_345472</name>
</gene>
<keyword evidence="2" id="KW-1133">Transmembrane helix</keyword>
<evidence type="ECO:0000256" key="1">
    <source>
        <dbReference type="SAM" id="MobiDB-lite"/>
    </source>
</evidence>
<feature type="transmembrane region" description="Helical" evidence="2">
    <location>
        <begin position="164"/>
        <end position="188"/>
    </location>
</feature>
<keyword evidence="4" id="KW-1185">Reference proteome</keyword>
<protein>
    <submittedName>
        <fullName evidence="3">Uncharacterized protein</fullName>
    </submittedName>
</protein>
<evidence type="ECO:0000313" key="4">
    <source>
        <dbReference type="Proteomes" id="UP001610432"/>
    </source>
</evidence>
<organism evidence="3 4">
    <name type="scientific">Aspergillus lucknowensis</name>
    <dbReference type="NCBI Taxonomy" id="176173"/>
    <lineage>
        <taxon>Eukaryota</taxon>
        <taxon>Fungi</taxon>
        <taxon>Dikarya</taxon>
        <taxon>Ascomycota</taxon>
        <taxon>Pezizomycotina</taxon>
        <taxon>Eurotiomycetes</taxon>
        <taxon>Eurotiomycetidae</taxon>
        <taxon>Eurotiales</taxon>
        <taxon>Aspergillaceae</taxon>
        <taxon>Aspergillus</taxon>
        <taxon>Aspergillus subgen. Nidulantes</taxon>
    </lineage>
</organism>
<feature type="region of interest" description="Disordered" evidence="1">
    <location>
        <begin position="1"/>
        <end position="79"/>
    </location>
</feature>
<dbReference type="Proteomes" id="UP001610432">
    <property type="component" value="Unassembled WGS sequence"/>
</dbReference>
<dbReference type="RefSeq" id="XP_070889375.1">
    <property type="nucleotide sequence ID" value="XM_071028355.1"/>
</dbReference>
<proteinExistence type="predicted"/>
<feature type="compositionally biased region" description="Pro residues" evidence="1">
    <location>
        <begin position="16"/>
        <end position="27"/>
    </location>
</feature>
<keyword evidence="2" id="KW-0812">Transmembrane</keyword>
<keyword evidence="2" id="KW-0472">Membrane</keyword>
<feature type="compositionally biased region" description="Low complexity" evidence="1">
    <location>
        <begin position="34"/>
        <end position="43"/>
    </location>
</feature>
<evidence type="ECO:0000256" key="2">
    <source>
        <dbReference type="SAM" id="Phobius"/>
    </source>
</evidence>